<evidence type="ECO:0000256" key="5">
    <source>
        <dbReference type="ARBA" id="ARBA00023163"/>
    </source>
</evidence>
<dbReference type="GO" id="GO:0003713">
    <property type="term" value="F:transcription coactivator activity"/>
    <property type="evidence" value="ECO:0007669"/>
    <property type="project" value="InterPro"/>
</dbReference>
<evidence type="ECO:0000256" key="1">
    <source>
        <dbReference type="ARBA" id="ARBA00004123"/>
    </source>
</evidence>
<dbReference type="InterPro" id="IPR003173">
    <property type="entry name" value="PC4_C"/>
</dbReference>
<evidence type="ECO:0000256" key="2">
    <source>
        <dbReference type="ARBA" id="ARBA00009001"/>
    </source>
</evidence>
<evidence type="ECO:0000256" key="3">
    <source>
        <dbReference type="ARBA" id="ARBA00023015"/>
    </source>
</evidence>
<dbReference type="GO" id="GO:0003677">
    <property type="term" value="F:DNA binding"/>
    <property type="evidence" value="ECO:0007669"/>
    <property type="project" value="UniProtKB-KW"/>
</dbReference>
<keyword evidence="3" id="KW-0805">Transcription regulation</keyword>
<dbReference type="GO" id="GO:0060261">
    <property type="term" value="P:positive regulation of transcription initiation by RNA polymerase II"/>
    <property type="evidence" value="ECO:0007669"/>
    <property type="project" value="InterPro"/>
</dbReference>
<organism evidence="9">
    <name type="scientific">Rhipicephalus zambeziensis</name>
    <dbReference type="NCBI Taxonomy" id="60191"/>
    <lineage>
        <taxon>Eukaryota</taxon>
        <taxon>Metazoa</taxon>
        <taxon>Ecdysozoa</taxon>
        <taxon>Arthropoda</taxon>
        <taxon>Chelicerata</taxon>
        <taxon>Arachnida</taxon>
        <taxon>Acari</taxon>
        <taxon>Parasitiformes</taxon>
        <taxon>Ixodida</taxon>
        <taxon>Ixodoidea</taxon>
        <taxon>Ixodidae</taxon>
        <taxon>Rhipicephalinae</taxon>
        <taxon>Rhipicephalus</taxon>
        <taxon>Rhipicephalus</taxon>
    </lineage>
</organism>
<evidence type="ECO:0000313" key="9">
    <source>
        <dbReference type="EMBL" id="MAA16862.1"/>
    </source>
</evidence>
<reference evidence="9" key="1">
    <citation type="journal article" date="2017" name="Parasit. Vectors">
        <title>Sialotranscriptomics of Rhipicephalus zambeziensis reveals intricate expression profiles of secretory proteins and suggests tight temporal transcriptional regulation during blood-feeding.</title>
        <authorList>
            <person name="de Castro M.H."/>
            <person name="de Klerk D."/>
            <person name="Pienaar R."/>
            <person name="Rees D.J.G."/>
            <person name="Mans B.J."/>
        </authorList>
    </citation>
    <scope>NUCLEOTIDE SEQUENCE</scope>
    <source>
        <tissue evidence="9">Salivary glands</tissue>
    </source>
</reference>
<evidence type="ECO:0000256" key="7">
    <source>
        <dbReference type="SAM" id="MobiDB-lite"/>
    </source>
</evidence>
<feature type="compositionally biased region" description="Basic and acidic residues" evidence="7">
    <location>
        <begin position="19"/>
        <end position="36"/>
    </location>
</feature>
<keyword evidence="5" id="KW-0804">Transcription</keyword>
<feature type="domain" description="Transcriptional coactivator p15 (PC4) C-terminal" evidence="8">
    <location>
        <begin position="51"/>
        <end position="87"/>
    </location>
</feature>
<dbReference type="GO" id="GO:0005634">
    <property type="term" value="C:nucleus"/>
    <property type="evidence" value="ECO:0007669"/>
    <property type="project" value="UniProtKB-SubCell"/>
</dbReference>
<proteinExistence type="inferred from homology"/>
<evidence type="ECO:0000259" key="8">
    <source>
        <dbReference type="Pfam" id="PF02229"/>
    </source>
</evidence>
<keyword evidence="4" id="KW-0238">DNA-binding</keyword>
<name>A0A224YSP2_9ACAR</name>
<evidence type="ECO:0000256" key="6">
    <source>
        <dbReference type="ARBA" id="ARBA00023242"/>
    </source>
</evidence>
<evidence type="ECO:0000256" key="4">
    <source>
        <dbReference type="ARBA" id="ARBA00023125"/>
    </source>
</evidence>
<dbReference type="InterPro" id="IPR045125">
    <property type="entry name" value="Sub1/Tcp4-like"/>
</dbReference>
<feature type="region of interest" description="Disordered" evidence="7">
    <location>
        <begin position="1"/>
        <end position="48"/>
    </location>
</feature>
<dbReference type="EMBL" id="GFPF01005716">
    <property type="protein sequence ID" value="MAA16862.1"/>
    <property type="molecule type" value="Transcribed_RNA"/>
</dbReference>
<dbReference type="Gene3D" id="2.30.31.10">
    <property type="entry name" value="Transcriptional Coactivator Pc4, Chain A"/>
    <property type="match status" value="1"/>
</dbReference>
<dbReference type="SUPFAM" id="SSF54447">
    <property type="entry name" value="ssDNA-binding transcriptional regulator domain"/>
    <property type="match status" value="1"/>
</dbReference>
<feature type="region of interest" description="Disordered" evidence="7">
    <location>
        <begin position="76"/>
        <end position="103"/>
    </location>
</feature>
<dbReference type="Pfam" id="PF02229">
    <property type="entry name" value="PC4"/>
    <property type="match status" value="1"/>
</dbReference>
<sequence>MSSKKRSKVESDSDSDSGPDDRNPPQKKGKAADNKGKGGTSSGDNEDGMFMLAKKRYVSVREFKGRVMVDIREYYEDGNGDLKPGKKRHLPSAGSVECIKKSH</sequence>
<comment type="subcellular location">
    <subcellularLocation>
        <location evidence="1">Nucleus</location>
    </subcellularLocation>
</comment>
<comment type="similarity">
    <text evidence="2">Belongs to the transcriptional coactivator PC4 family.</text>
</comment>
<accession>A0A224YSP2</accession>
<dbReference type="PANTHER" id="PTHR13215">
    <property type="entry name" value="RNA POLYMERASE II TRANSCRIPTIONAL COACTIVATOR"/>
    <property type="match status" value="1"/>
</dbReference>
<dbReference type="AlphaFoldDB" id="A0A224YSP2"/>
<keyword evidence="6" id="KW-0539">Nucleus</keyword>
<dbReference type="InterPro" id="IPR009044">
    <property type="entry name" value="ssDNA-bd_transcriptional_reg"/>
</dbReference>
<protein>
    <submittedName>
        <fullName evidence="9">Activated rna polymerase ii transcriptional coactivator p15 like protein</fullName>
    </submittedName>
</protein>